<keyword evidence="1" id="KW-0732">Signal</keyword>
<feature type="signal peptide" evidence="1">
    <location>
        <begin position="1"/>
        <end position="25"/>
    </location>
</feature>
<evidence type="ECO:0000313" key="3">
    <source>
        <dbReference type="Proteomes" id="UP000823388"/>
    </source>
</evidence>
<dbReference type="AlphaFoldDB" id="A0A8T0V5T3"/>
<evidence type="ECO:0008006" key="4">
    <source>
        <dbReference type="Google" id="ProtNLM"/>
    </source>
</evidence>
<accession>A0A8T0V5T3</accession>
<sequence>MVARSAAAALLRVLAGLAGSCTTLGVGPTGTEPFGGSHLLPLLSCLLLAAGRRPQASRDRAREGGAAHSKSGADGEVRRTLLACCGHDGGGGGAAQLRRLKHLVPAVADALAKLRTPSSFPVCSNASVLPT</sequence>
<dbReference type="EMBL" id="CM029041">
    <property type="protein sequence ID" value="KAG2628744.1"/>
    <property type="molecule type" value="Genomic_DNA"/>
</dbReference>
<evidence type="ECO:0000256" key="1">
    <source>
        <dbReference type="SAM" id="SignalP"/>
    </source>
</evidence>
<organism evidence="2 3">
    <name type="scientific">Panicum virgatum</name>
    <name type="common">Blackwell switchgrass</name>
    <dbReference type="NCBI Taxonomy" id="38727"/>
    <lineage>
        <taxon>Eukaryota</taxon>
        <taxon>Viridiplantae</taxon>
        <taxon>Streptophyta</taxon>
        <taxon>Embryophyta</taxon>
        <taxon>Tracheophyta</taxon>
        <taxon>Spermatophyta</taxon>
        <taxon>Magnoliopsida</taxon>
        <taxon>Liliopsida</taxon>
        <taxon>Poales</taxon>
        <taxon>Poaceae</taxon>
        <taxon>PACMAD clade</taxon>
        <taxon>Panicoideae</taxon>
        <taxon>Panicodae</taxon>
        <taxon>Paniceae</taxon>
        <taxon>Panicinae</taxon>
        <taxon>Panicum</taxon>
        <taxon>Panicum sect. Hiantes</taxon>
    </lineage>
</organism>
<name>A0A8T0V5T3_PANVG</name>
<dbReference type="Proteomes" id="UP000823388">
    <property type="component" value="Chromosome 3K"/>
</dbReference>
<feature type="chain" id="PRO_5035911634" description="Secreted protein" evidence="1">
    <location>
        <begin position="26"/>
        <end position="131"/>
    </location>
</feature>
<protein>
    <recommendedName>
        <fullName evidence="4">Secreted protein</fullName>
    </recommendedName>
</protein>
<proteinExistence type="predicted"/>
<evidence type="ECO:0000313" key="2">
    <source>
        <dbReference type="EMBL" id="KAG2628744.1"/>
    </source>
</evidence>
<reference evidence="2" key="1">
    <citation type="submission" date="2020-05" db="EMBL/GenBank/DDBJ databases">
        <title>WGS assembly of Panicum virgatum.</title>
        <authorList>
            <person name="Lovell J.T."/>
            <person name="Jenkins J."/>
            <person name="Shu S."/>
            <person name="Juenger T.E."/>
            <person name="Schmutz J."/>
        </authorList>
    </citation>
    <scope>NUCLEOTIDE SEQUENCE</scope>
    <source>
        <strain evidence="2">AP13</strain>
    </source>
</reference>
<gene>
    <name evidence="2" type="ORF">PVAP13_3KG239854</name>
</gene>
<keyword evidence="3" id="KW-1185">Reference proteome</keyword>
<comment type="caution">
    <text evidence="2">The sequence shown here is derived from an EMBL/GenBank/DDBJ whole genome shotgun (WGS) entry which is preliminary data.</text>
</comment>